<dbReference type="AlphaFoldDB" id="A0A1N7P834"/>
<reference evidence="3 4" key="1">
    <citation type="submission" date="2017-01" db="EMBL/GenBank/DDBJ databases">
        <authorList>
            <person name="Mah S.A."/>
            <person name="Swanson W.J."/>
            <person name="Moy G.W."/>
            <person name="Vacquier V.D."/>
        </authorList>
    </citation>
    <scope>NUCLEOTIDE SEQUENCE [LARGE SCALE GENOMIC DNA]</scope>
    <source>
        <strain evidence="3 4">DSM 18014</strain>
    </source>
</reference>
<evidence type="ECO:0000313" key="3">
    <source>
        <dbReference type="EMBL" id="SIT06805.1"/>
    </source>
</evidence>
<dbReference type="Pfam" id="PF04187">
    <property type="entry name" value="Cofac_haem_bdg"/>
    <property type="match status" value="1"/>
</dbReference>
<evidence type="ECO:0000259" key="2">
    <source>
        <dbReference type="Pfam" id="PF04187"/>
    </source>
</evidence>
<dbReference type="InterPro" id="IPR007314">
    <property type="entry name" value="Cofac_haem-bd_dom"/>
</dbReference>
<dbReference type="Gene3D" id="3.40.50.11550">
    <property type="match status" value="1"/>
</dbReference>
<feature type="signal peptide" evidence="1">
    <location>
        <begin position="1"/>
        <end position="32"/>
    </location>
</feature>
<name>A0A1N7P834_9FLAO</name>
<evidence type="ECO:0000256" key="1">
    <source>
        <dbReference type="SAM" id="SignalP"/>
    </source>
</evidence>
<protein>
    <submittedName>
        <fullName evidence="3">Uncharacterized iron-regulated protein</fullName>
    </submittedName>
</protein>
<organism evidence="3 4">
    <name type="scientific">Chryseobacterium gambrini</name>
    <dbReference type="NCBI Taxonomy" id="373672"/>
    <lineage>
        <taxon>Bacteria</taxon>
        <taxon>Pseudomonadati</taxon>
        <taxon>Bacteroidota</taxon>
        <taxon>Flavobacteriia</taxon>
        <taxon>Flavobacteriales</taxon>
        <taxon>Weeksellaceae</taxon>
        <taxon>Chryseobacterium group</taxon>
        <taxon>Chryseobacterium</taxon>
    </lineage>
</organism>
<keyword evidence="1" id="KW-0732">Signal</keyword>
<gene>
    <name evidence="3" type="ORF">SAMN05421785_10652</name>
</gene>
<dbReference type="EMBL" id="FTOV01000006">
    <property type="protein sequence ID" value="SIT06805.1"/>
    <property type="molecule type" value="Genomic_DNA"/>
</dbReference>
<sequence>MIFVKPFVFKKQIKMKNLFTAFFLTVFCSFQAQQFKAYQFYDKKGKSVKPEKLIRQLADYDVVFFGENHNNSINHWLQLKVTEGLYGQKNGQLILGAEMFERDNQPQLNQYLNGKIDAKTLKDSARLWNNFTTDYKPLVDFAKAKKLNFIATNIPRKYASQTAKEGLESLNNLSEKEKSYIAQLPIKVTLETPGYPEMKAMMGDHADGTKVMNFISAQAIKDVTMAESILKNLQSGKTFIHYNGNYHSKEFGGIYWYIKQKNPNLKMAVISVFESDNPELKVPEKDYIPTDFNLIIPSDMTKTY</sequence>
<proteinExistence type="predicted"/>
<accession>A0A1N7P834</accession>
<feature type="chain" id="PRO_5013201742" evidence="1">
    <location>
        <begin position="33"/>
        <end position="304"/>
    </location>
</feature>
<evidence type="ECO:0000313" key="4">
    <source>
        <dbReference type="Proteomes" id="UP000185781"/>
    </source>
</evidence>
<dbReference type="SUPFAM" id="SSF159501">
    <property type="entry name" value="EreA/ChaN-like"/>
    <property type="match status" value="1"/>
</dbReference>
<feature type="domain" description="Haem-binding uptake Tiki superfamily ChaN" evidence="2">
    <location>
        <begin position="53"/>
        <end position="258"/>
    </location>
</feature>
<dbReference type="STRING" id="373672.SAMN05421785_10652"/>
<dbReference type="CDD" id="cd14727">
    <property type="entry name" value="ChanN-like"/>
    <property type="match status" value="1"/>
</dbReference>
<dbReference type="Proteomes" id="UP000185781">
    <property type="component" value="Unassembled WGS sequence"/>
</dbReference>